<name>A0A3R7Q214_PENVA</name>
<sequence length="133" mass="15284">MFRRDARPVPCQFKGPLTFGYQRGHGQCNSPASTIDSCTSESRLLFKYQACPDVQGTESSVQEVECIGHWKEGSTRYFVGRLEGRRADEDRYRCFAWREPGKPIAAWTTTWHSRGCHVQRRLLGARRLDDAQD</sequence>
<reference evidence="2 3" key="1">
    <citation type="submission" date="2018-04" db="EMBL/GenBank/DDBJ databases">
        <authorList>
            <person name="Zhang X."/>
            <person name="Yuan J."/>
            <person name="Li F."/>
            <person name="Xiang J."/>
        </authorList>
    </citation>
    <scope>NUCLEOTIDE SEQUENCE [LARGE SCALE GENOMIC DNA]</scope>
    <source>
        <tissue evidence="2">Muscle</tissue>
    </source>
</reference>
<comment type="caution">
    <text evidence="2">The sequence shown here is derived from an EMBL/GenBank/DDBJ whole genome shotgun (WGS) entry which is preliminary data.</text>
</comment>
<keyword evidence="3" id="KW-1185">Reference proteome</keyword>
<evidence type="ECO:0000313" key="2">
    <source>
        <dbReference type="EMBL" id="ROT83957.1"/>
    </source>
</evidence>
<dbReference type="PANTHER" id="PTHR22255">
    <property type="entry name" value="LP06548P"/>
    <property type="match status" value="1"/>
</dbReference>
<dbReference type="GO" id="GO:0061909">
    <property type="term" value="P:autophagosome-lysosome fusion"/>
    <property type="evidence" value="ECO:0007669"/>
    <property type="project" value="TreeGrafter"/>
</dbReference>
<proteinExistence type="predicted"/>
<reference evidence="2 3" key="2">
    <citation type="submission" date="2019-01" db="EMBL/GenBank/DDBJ databases">
        <title>The decoding of complex shrimp genome reveals the adaptation for benthos swimmer, frequently molting mechanism and breeding impact on genome.</title>
        <authorList>
            <person name="Sun Y."/>
            <person name="Gao Y."/>
            <person name="Yu Y."/>
        </authorList>
    </citation>
    <scope>NUCLEOTIDE SEQUENCE [LARGE SCALE GENOMIC DNA]</scope>
    <source>
        <tissue evidence="2">Muscle</tissue>
    </source>
</reference>
<feature type="domain" description="DUF7042" evidence="1">
    <location>
        <begin position="8"/>
        <end position="102"/>
    </location>
</feature>
<protein>
    <recommendedName>
        <fullName evidence="1">DUF7042 domain-containing protein</fullName>
    </recommendedName>
</protein>
<dbReference type="STRING" id="6689.A0A3R7Q214"/>
<gene>
    <name evidence="2" type="ORF">C7M84_022867</name>
</gene>
<dbReference type="PANTHER" id="PTHR22255:SF9">
    <property type="entry name" value="LP06548P"/>
    <property type="match status" value="1"/>
</dbReference>
<accession>A0A3R7Q214</accession>
<dbReference type="AlphaFoldDB" id="A0A3R7Q214"/>
<evidence type="ECO:0000313" key="3">
    <source>
        <dbReference type="Proteomes" id="UP000283509"/>
    </source>
</evidence>
<evidence type="ECO:0000259" key="1">
    <source>
        <dbReference type="Pfam" id="PF23069"/>
    </source>
</evidence>
<dbReference type="EMBL" id="QCYY01000617">
    <property type="protein sequence ID" value="ROT83957.1"/>
    <property type="molecule type" value="Genomic_DNA"/>
</dbReference>
<dbReference type="Proteomes" id="UP000283509">
    <property type="component" value="Unassembled WGS sequence"/>
</dbReference>
<dbReference type="InterPro" id="IPR055470">
    <property type="entry name" value="DUF7042"/>
</dbReference>
<dbReference type="Pfam" id="PF23069">
    <property type="entry name" value="DUF7042"/>
    <property type="match status" value="1"/>
</dbReference>
<organism evidence="2 3">
    <name type="scientific">Penaeus vannamei</name>
    <name type="common">Whiteleg shrimp</name>
    <name type="synonym">Litopenaeus vannamei</name>
    <dbReference type="NCBI Taxonomy" id="6689"/>
    <lineage>
        <taxon>Eukaryota</taxon>
        <taxon>Metazoa</taxon>
        <taxon>Ecdysozoa</taxon>
        <taxon>Arthropoda</taxon>
        <taxon>Crustacea</taxon>
        <taxon>Multicrustacea</taxon>
        <taxon>Malacostraca</taxon>
        <taxon>Eumalacostraca</taxon>
        <taxon>Eucarida</taxon>
        <taxon>Decapoda</taxon>
        <taxon>Dendrobranchiata</taxon>
        <taxon>Penaeoidea</taxon>
        <taxon>Penaeidae</taxon>
        <taxon>Penaeus</taxon>
    </lineage>
</organism>